<dbReference type="InterPro" id="IPR002902">
    <property type="entry name" value="GNK2"/>
</dbReference>
<evidence type="ECO:0000313" key="8">
    <source>
        <dbReference type="EMBL" id="KAK4775519.1"/>
    </source>
</evidence>
<dbReference type="PANTHER" id="PTHR32411">
    <property type="entry name" value="CYSTEINE-RICH REPEAT SECRETORY PROTEIN 38-RELATED"/>
    <property type="match status" value="1"/>
</dbReference>
<dbReference type="InterPro" id="IPR038408">
    <property type="entry name" value="GNK2_sf"/>
</dbReference>
<evidence type="ECO:0000256" key="1">
    <source>
        <dbReference type="ARBA" id="ARBA00004613"/>
    </source>
</evidence>
<dbReference type="CDD" id="cd23509">
    <property type="entry name" value="Gnk2-like"/>
    <property type="match status" value="2"/>
</dbReference>
<keyword evidence="2" id="KW-0964">Secreted</keyword>
<evidence type="ECO:0000256" key="2">
    <source>
        <dbReference type="ARBA" id="ARBA00022525"/>
    </source>
</evidence>
<comment type="subcellular location">
    <subcellularLocation>
        <location evidence="1">Secreted</location>
    </subcellularLocation>
</comment>
<feature type="domain" description="Gnk2-homologous" evidence="7">
    <location>
        <begin position="40"/>
        <end position="142"/>
    </location>
</feature>
<feature type="chain" id="PRO_5042861086" description="Gnk2-homologous domain-containing protein" evidence="6">
    <location>
        <begin position="38"/>
        <end position="281"/>
    </location>
</feature>
<feature type="signal peptide" evidence="6">
    <location>
        <begin position="1"/>
        <end position="37"/>
    </location>
</feature>
<keyword evidence="9" id="KW-1185">Reference proteome</keyword>
<proteinExistence type="inferred from homology"/>
<comment type="similarity">
    <text evidence="5">Belongs to the cysteine-rich repeat secretory protein family.</text>
</comment>
<dbReference type="InterPro" id="IPR050581">
    <property type="entry name" value="CRR_secretory_protein"/>
</dbReference>
<sequence length="281" mass="31461">MTGYNGSASTSRRDKMSPFTTLFFLSFSLLVCQYCVAQFDPLGIYCNYDTNISTRGQVSGNIDRLLPVLVSKTQLDGYVNSSYGLGKTKIYGLAQCRGDVSRQDCSSCIQRAAQRIRQLCPNQADSRIWYDYCFLRYSLNYFIDQVDTSVGAFLYNVEYLTNPVAFNKKLGALTRNIESQALNPNNAGLGKGEIKFTPFVTIYSLVQCTRDLSTLNCAQCLSYAVQNIPDLCHDTKGCRIIYSSCYFRYEIYPFFFPLDQAAAAKAAGSSSEYVRGMITPN</sequence>
<evidence type="ECO:0000313" key="9">
    <source>
        <dbReference type="Proteomes" id="UP001345219"/>
    </source>
</evidence>
<dbReference type="Pfam" id="PF01657">
    <property type="entry name" value="Stress-antifung"/>
    <property type="match status" value="2"/>
</dbReference>
<reference evidence="8 9" key="1">
    <citation type="journal article" date="2023" name="Hortic Res">
        <title>Pangenome of water caltrop reveals structural variations and asymmetric subgenome divergence after allopolyploidization.</title>
        <authorList>
            <person name="Zhang X."/>
            <person name="Chen Y."/>
            <person name="Wang L."/>
            <person name="Yuan Y."/>
            <person name="Fang M."/>
            <person name="Shi L."/>
            <person name="Lu R."/>
            <person name="Comes H.P."/>
            <person name="Ma Y."/>
            <person name="Chen Y."/>
            <person name="Huang G."/>
            <person name="Zhou Y."/>
            <person name="Zheng Z."/>
            <person name="Qiu Y."/>
        </authorList>
    </citation>
    <scope>NUCLEOTIDE SEQUENCE [LARGE SCALE GENOMIC DNA]</scope>
    <source>
        <tissue evidence="8">Roots</tissue>
    </source>
</reference>
<evidence type="ECO:0000256" key="5">
    <source>
        <dbReference type="ARBA" id="ARBA00038515"/>
    </source>
</evidence>
<comment type="caution">
    <text evidence="8">The sequence shown here is derived from an EMBL/GenBank/DDBJ whole genome shotgun (WGS) entry which is preliminary data.</text>
</comment>
<dbReference type="EMBL" id="JAXIOK010000003">
    <property type="protein sequence ID" value="KAK4775519.1"/>
    <property type="molecule type" value="Genomic_DNA"/>
</dbReference>
<dbReference type="Gene3D" id="3.30.430.20">
    <property type="entry name" value="Gnk2 domain, C-X8-C-X2-C motif"/>
    <property type="match status" value="2"/>
</dbReference>
<keyword evidence="4" id="KW-0677">Repeat</keyword>
<dbReference type="GO" id="GO:0005576">
    <property type="term" value="C:extracellular region"/>
    <property type="evidence" value="ECO:0007669"/>
    <property type="project" value="UniProtKB-SubCell"/>
</dbReference>
<evidence type="ECO:0000256" key="6">
    <source>
        <dbReference type="SAM" id="SignalP"/>
    </source>
</evidence>
<name>A0AAN7QQF2_9MYRT</name>
<dbReference type="PROSITE" id="PS51473">
    <property type="entry name" value="GNK2"/>
    <property type="match status" value="2"/>
</dbReference>
<dbReference type="PANTHER" id="PTHR32411:SF55">
    <property type="entry name" value="CYSTEINE-RICH REPEAT SECRETORY PROTEIN 55"/>
    <property type="match status" value="1"/>
</dbReference>
<gene>
    <name evidence="8" type="ORF">SAY87_023480</name>
</gene>
<accession>A0AAN7QQF2</accession>
<evidence type="ECO:0000259" key="7">
    <source>
        <dbReference type="PROSITE" id="PS51473"/>
    </source>
</evidence>
<feature type="domain" description="Gnk2-homologous" evidence="7">
    <location>
        <begin position="148"/>
        <end position="254"/>
    </location>
</feature>
<organism evidence="8 9">
    <name type="scientific">Trapa incisa</name>
    <dbReference type="NCBI Taxonomy" id="236973"/>
    <lineage>
        <taxon>Eukaryota</taxon>
        <taxon>Viridiplantae</taxon>
        <taxon>Streptophyta</taxon>
        <taxon>Embryophyta</taxon>
        <taxon>Tracheophyta</taxon>
        <taxon>Spermatophyta</taxon>
        <taxon>Magnoliopsida</taxon>
        <taxon>eudicotyledons</taxon>
        <taxon>Gunneridae</taxon>
        <taxon>Pentapetalae</taxon>
        <taxon>rosids</taxon>
        <taxon>malvids</taxon>
        <taxon>Myrtales</taxon>
        <taxon>Lythraceae</taxon>
        <taxon>Trapa</taxon>
    </lineage>
</organism>
<evidence type="ECO:0000256" key="3">
    <source>
        <dbReference type="ARBA" id="ARBA00022729"/>
    </source>
</evidence>
<protein>
    <recommendedName>
        <fullName evidence="7">Gnk2-homologous domain-containing protein</fullName>
    </recommendedName>
</protein>
<keyword evidence="3 6" id="KW-0732">Signal</keyword>
<dbReference type="Proteomes" id="UP001345219">
    <property type="component" value="Chromosome 18"/>
</dbReference>
<evidence type="ECO:0000256" key="4">
    <source>
        <dbReference type="ARBA" id="ARBA00022737"/>
    </source>
</evidence>
<dbReference type="AlphaFoldDB" id="A0AAN7QQF2"/>